<evidence type="ECO:0000313" key="2">
    <source>
        <dbReference type="EMBL" id="AFM22921.1"/>
    </source>
</evidence>
<keyword evidence="3" id="KW-1185">Reference proteome</keyword>
<dbReference type="RefSeq" id="WP_014808080.1">
    <property type="nucleotide sequence ID" value="NC_018025.1"/>
</dbReference>
<sequence>MESTNLLDITIKYFNVIVFVMCVFFGMISLFASWIAWREVHRRRNLVRSVLAAYNITEDALEQGRTQHGELDLDPAVVQTIFNSIQEILNAIYGEVTGKPIPAREDRMHGGKLARIKALGRIWKKNREPEKIDIAHGVPTLVAEDREHHHSISHP</sequence>
<protein>
    <submittedName>
        <fullName evidence="2">Uncharacterized protein</fullName>
    </submittedName>
</protein>
<dbReference type="HOGENOM" id="CLU_1692688_0_0_7"/>
<dbReference type="EMBL" id="CP003360">
    <property type="protein sequence ID" value="AFM22921.1"/>
    <property type="molecule type" value="Genomic_DNA"/>
</dbReference>
<name>I4C030_DESTA</name>
<feature type="transmembrane region" description="Helical" evidence="1">
    <location>
        <begin position="13"/>
        <end position="37"/>
    </location>
</feature>
<proteinExistence type="predicted"/>
<evidence type="ECO:0000313" key="3">
    <source>
        <dbReference type="Proteomes" id="UP000006055"/>
    </source>
</evidence>
<evidence type="ECO:0000256" key="1">
    <source>
        <dbReference type="SAM" id="Phobius"/>
    </source>
</evidence>
<keyword evidence="1" id="KW-0812">Transmembrane</keyword>
<reference evidence="3" key="1">
    <citation type="submission" date="2012-06" db="EMBL/GenBank/DDBJ databases">
        <title>Complete sequence of chromosome of Desulfomonile tiedjei DSM 6799.</title>
        <authorList>
            <person name="Lucas S."/>
            <person name="Copeland A."/>
            <person name="Lapidus A."/>
            <person name="Glavina del Rio T."/>
            <person name="Dalin E."/>
            <person name="Tice H."/>
            <person name="Bruce D."/>
            <person name="Goodwin L."/>
            <person name="Pitluck S."/>
            <person name="Peters L."/>
            <person name="Ovchinnikova G."/>
            <person name="Zeytun A."/>
            <person name="Lu M."/>
            <person name="Kyrpides N."/>
            <person name="Mavromatis K."/>
            <person name="Ivanova N."/>
            <person name="Brettin T."/>
            <person name="Detter J.C."/>
            <person name="Han C."/>
            <person name="Larimer F."/>
            <person name="Land M."/>
            <person name="Hauser L."/>
            <person name="Markowitz V."/>
            <person name="Cheng J.-F."/>
            <person name="Hugenholtz P."/>
            <person name="Woyke T."/>
            <person name="Wu D."/>
            <person name="Spring S."/>
            <person name="Schroeder M."/>
            <person name="Brambilla E."/>
            <person name="Klenk H.-P."/>
            <person name="Eisen J.A."/>
        </authorList>
    </citation>
    <scope>NUCLEOTIDE SEQUENCE [LARGE SCALE GENOMIC DNA]</scope>
    <source>
        <strain evidence="3">ATCC 49306 / DSM 6799 / DCB-1</strain>
    </source>
</reference>
<dbReference type="KEGG" id="dti:Desti_0175"/>
<dbReference type="Proteomes" id="UP000006055">
    <property type="component" value="Chromosome"/>
</dbReference>
<accession>I4C030</accession>
<gene>
    <name evidence="2" type="ordered locus">Desti_0175</name>
</gene>
<dbReference type="AlphaFoldDB" id="I4C030"/>
<organism evidence="2 3">
    <name type="scientific">Desulfomonile tiedjei (strain ATCC 49306 / DSM 6799 / DCB-1)</name>
    <dbReference type="NCBI Taxonomy" id="706587"/>
    <lineage>
        <taxon>Bacteria</taxon>
        <taxon>Pseudomonadati</taxon>
        <taxon>Thermodesulfobacteriota</taxon>
        <taxon>Desulfomonilia</taxon>
        <taxon>Desulfomonilales</taxon>
        <taxon>Desulfomonilaceae</taxon>
        <taxon>Desulfomonile</taxon>
    </lineage>
</organism>
<dbReference type="STRING" id="706587.Desti_0175"/>
<keyword evidence="1" id="KW-1133">Transmembrane helix</keyword>
<keyword evidence="1" id="KW-0472">Membrane</keyword>